<dbReference type="Pfam" id="PF01381">
    <property type="entry name" value="HTH_3"/>
    <property type="match status" value="1"/>
</dbReference>
<accession>A0A6G4WS26</accession>
<evidence type="ECO:0000313" key="4">
    <source>
        <dbReference type="Proteomes" id="UP000477722"/>
    </source>
</evidence>
<dbReference type="Proteomes" id="UP000477722">
    <property type="component" value="Unassembled WGS sequence"/>
</dbReference>
<dbReference type="Gene3D" id="1.10.260.40">
    <property type="entry name" value="lambda repressor-like DNA-binding domains"/>
    <property type="match status" value="1"/>
</dbReference>
<evidence type="ECO:0000256" key="1">
    <source>
        <dbReference type="SAM" id="MobiDB-lite"/>
    </source>
</evidence>
<dbReference type="CDD" id="cd00093">
    <property type="entry name" value="HTH_XRE"/>
    <property type="match status" value="1"/>
</dbReference>
<dbReference type="SUPFAM" id="SSF47413">
    <property type="entry name" value="lambda repressor-like DNA-binding domains"/>
    <property type="match status" value="1"/>
</dbReference>
<gene>
    <name evidence="3" type="ORF">G5C65_06470</name>
</gene>
<protein>
    <submittedName>
        <fullName evidence="3">Helix-turn-helix transcriptional regulator</fullName>
    </submittedName>
</protein>
<feature type="domain" description="HTH cro/C1-type" evidence="2">
    <location>
        <begin position="13"/>
        <end position="42"/>
    </location>
</feature>
<dbReference type="EMBL" id="JAAKZZ010000040">
    <property type="protein sequence ID" value="NGO68005.1"/>
    <property type="molecule type" value="Genomic_DNA"/>
</dbReference>
<proteinExistence type="predicted"/>
<dbReference type="PROSITE" id="PS50943">
    <property type="entry name" value="HTH_CROC1"/>
    <property type="match status" value="1"/>
</dbReference>
<keyword evidence="4" id="KW-1185">Reference proteome</keyword>
<organism evidence="3 4">
    <name type="scientific">Streptomyces boncukensis</name>
    <dbReference type="NCBI Taxonomy" id="2711219"/>
    <lineage>
        <taxon>Bacteria</taxon>
        <taxon>Bacillati</taxon>
        <taxon>Actinomycetota</taxon>
        <taxon>Actinomycetes</taxon>
        <taxon>Kitasatosporales</taxon>
        <taxon>Streptomycetaceae</taxon>
        <taxon>Streptomyces</taxon>
    </lineage>
</organism>
<sequence>MSEMPRSVLARCVSERRVELGLTQAELAREAEISVSAVQKLEDPKSTIARPRSLPKVEKALSWPRGTGDAILRGEEPPPASQPTEASEESVPLPVGQGIDPEFLVELATASPEQLQRVRDFLKGIKEGR</sequence>
<name>A0A6G4WS26_9ACTN</name>
<feature type="region of interest" description="Disordered" evidence="1">
    <location>
        <begin position="65"/>
        <end position="95"/>
    </location>
</feature>
<dbReference type="InterPro" id="IPR010982">
    <property type="entry name" value="Lambda_DNA-bd_dom_sf"/>
</dbReference>
<evidence type="ECO:0000313" key="3">
    <source>
        <dbReference type="EMBL" id="NGO68005.1"/>
    </source>
</evidence>
<evidence type="ECO:0000259" key="2">
    <source>
        <dbReference type="PROSITE" id="PS50943"/>
    </source>
</evidence>
<dbReference type="InterPro" id="IPR001387">
    <property type="entry name" value="Cro/C1-type_HTH"/>
</dbReference>
<dbReference type="AlphaFoldDB" id="A0A6G4WS26"/>
<dbReference type="GO" id="GO:0003677">
    <property type="term" value="F:DNA binding"/>
    <property type="evidence" value="ECO:0007669"/>
    <property type="project" value="InterPro"/>
</dbReference>
<reference evidence="3 4" key="1">
    <citation type="submission" date="2020-02" db="EMBL/GenBank/DDBJ databases">
        <title>Whole-genome analyses of novel actinobacteria.</title>
        <authorList>
            <person name="Sahin N."/>
            <person name="Tatar D."/>
        </authorList>
    </citation>
    <scope>NUCLEOTIDE SEQUENCE [LARGE SCALE GENOMIC DNA]</scope>
    <source>
        <strain evidence="3 4">SB3404</strain>
    </source>
</reference>
<comment type="caution">
    <text evidence="3">The sequence shown here is derived from an EMBL/GenBank/DDBJ whole genome shotgun (WGS) entry which is preliminary data.</text>
</comment>